<organism evidence="1 2">
    <name type="scientific">Campylobacter canadensis</name>
    <dbReference type="NCBI Taxonomy" id="449520"/>
    <lineage>
        <taxon>Bacteria</taxon>
        <taxon>Pseudomonadati</taxon>
        <taxon>Campylobacterota</taxon>
        <taxon>Epsilonproteobacteria</taxon>
        <taxon>Campylobacterales</taxon>
        <taxon>Campylobacteraceae</taxon>
        <taxon>Campylobacter</taxon>
    </lineage>
</organism>
<dbReference type="InterPro" id="IPR027471">
    <property type="entry name" value="YbeD-like_sf"/>
</dbReference>
<dbReference type="Pfam" id="PF04359">
    <property type="entry name" value="DUF493"/>
    <property type="match status" value="1"/>
</dbReference>
<proteinExistence type="predicted"/>
<gene>
    <name evidence="1" type="ORF">AVCANL283_04965</name>
</gene>
<protein>
    <submittedName>
        <fullName evidence="1">DUF493 domain-containing protein</fullName>
    </submittedName>
</protein>
<dbReference type="RefSeq" id="WP_172234101.1">
    <property type="nucleotide sequence ID" value="NZ_CP035946.1"/>
</dbReference>
<name>A0ABS7WRR4_9BACT</name>
<keyword evidence="2" id="KW-1185">Reference proteome</keyword>
<evidence type="ECO:0000313" key="2">
    <source>
        <dbReference type="Proteomes" id="UP000786183"/>
    </source>
</evidence>
<comment type="caution">
    <text evidence="1">The sequence shown here is derived from an EMBL/GenBank/DDBJ whole genome shotgun (WGS) entry which is preliminary data.</text>
</comment>
<dbReference type="SUPFAM" id="SSF117991">
    <property type="entry name" value="YbeD/HP0495-like"/>
    <property type="match status" value="1"/>
</dbReference>
<accession>A0ABS7WRR4</accession>
<sequence>MVNLNEIKQDVKIEYPCNWQYTVILDKGVDFSEFIKEFNLEKFSVTNSKESKNYKSYILTTKVQNEAQRLELFSLLGKKAKFVL</sequence>
<evidence type="ECO:0000313" key="1">
    <source>
        <dbReference type="EMBL" id="MBZ7987451.1"/>
    </source>
</evidence>
<reference evidence="1 2" key="1">
    <citation type="submission" date="2020-07" db="EMBL/GenBank/DDBJ databases">
        <title>Transfer of Campylobacter canadensis to the novel genus Avispirillum gen. nov., that also includes two novel species recovered from migratory waterfowl: Avispirillum anseris sp. nov. and Avispirillum brantae sp. nov.</title>
        <authorList>
            <person name="Miller W.G."/>
            <person name="Chapman M.H."/>
            <person name="Yee E."/>
            <person name="Inglis G.D."/>
        </authorList>
    </citation>
    <scope>NUCLEOTIDE SEQUENCE [LARGE SCALE GENOMIC DNA]</scope>
    <source>
        <strain evidence="1 2">L283</strain>
    </source>
</reference>
<dbReference type="Proteomes" id="UP000786183">
    <property type="component" value="Unassembled WGS sequence"/>
</dbReference>
<dbReference type="Gene3D" id="3.30.70.260">
    <property type="match status" value="1"/>
</dbReference>
<dbReference type="EMBL" id="JACGBB010000008">
    <property type="protein sequence ID" value="MBZ7987451.1"/>
    <property type="molecule type" value="Genomic_DNA"/>
</dbReference>
<dbReference type="InterPro" id="IPR007454">
    <property type="entry name" value="UPF0250_YbeD-like"/>
</dbReference>